<proteinExistence type="predicted"/>
<protein>
    <submittedName>
        <fullName evidence="1">Uncharacterized protein</fullName>
    </submittedName>
</protein>
<evidence type="ECO:0000313" key="1">
    <source>
        <dbReference type="EMBL" id="KAK3369391.1"/>
    </source>
</evidence>
<gene>
    <name evidence="1" type="ORF">B0T24DRAFT_596139</name>
</gene>
<reference evidence="1" key="1">
    <citation type="journal article" date="2023" name="Mol. Phylogenet. Evol.">
        <title>Genome-scale phylogeny and comparative genomics of the fungal order Sordariales.</title>
        <authorList>
            <person name="Hensen N."/>
            <person name="Bonometti L."/>
            <person name="Westerberg I."/>
            <person name="Brannstrom I.O."/>
            <person name="Guillou S."/>
            <person name="Cros-Aarteil S."/>
            <person name="Calhoun S."/>
            <person name="Haridas S."/>
            <person name="Kuo A."/>
            <person name="Mondo S."/>
            <person name="Pangilinan J."/>
            <person name="Riley R."/>
            <person name="LaButti K."/>
            <person name="Andreopoulos B."/>
            <person name="Lipzen A."/>
            <person name="Chen C."/>
            <person name="Yan M."/>
            <person name="Daum C."/>
            <person name="Ng V."/>
            <person name="Clum A."/>
            <person name="Steindorff A."/>
            <person name="Ohm R.A."/>
            <person name="Martin F."/>
            <person name="Silar P."/>
            <person name="Natvig D.O."/>
            <person name="Lalanne C."/>
            <person name="Gautier V."/>
            <person name="Ament-Velasquez S.L."/>
            <person name="Kruys A."/>
            <person name="Hutchinson M.I."/>
            <person name="Powell A.J."/>
            <person name="Barry K."/>
            <person name="Miller A.N."/>
            <person name="Grigoriev I.V."/>
            <person name="Debuchy R."/>
            <person name="Gladieux P."/>
            <person name="Hiltunen Thoren M."/>
            <person name="Johannesson H."/>
        </authorList>
    </citation>
    <scope>NUCLEOTIDE SEQUENCE</scope>
    <source>
        <strain evidence="1">CBS 958.72</strain>
    </source>
</reference>
<dbReference type="Proteomes" id="UP001287356">
    <property type="component" value="Unassembled WGS sequence"/>
</dbReference>
<dbReference type="EMBL" id="JAULSN010000006">
    <property type="protein sequence ID" value="KAK3369391.1"/>
    <property type="molecule type" value="Genomic_DNA"/>
</dbReference>
<organism evidence="1 2">
    <name type="scientific">Lasiosphaeria ovina</name>
    <dbReference type="NCBI Taxonomy" id="92902"/>
    <lineage>
        <taxon>Eukaryota</taxon>
        <taxon>Fungi</taxon>
        <taxon>Dikarya</taxon>
        <taxon>Ascomycota</taxon>
        <taxon>Pezizomycotina</taxon>
        <taxon>Sordariomycetes</taxon>
        <taxon>Sordariomycetidae</taxon>
        <taxon>Sordariales</taxon>
        <taxon>Lasiosphaeriaceae</taxon>
        <taxon>Lasiosphaeria</taxon>
    </lineage>
</organism>
<accession>A0AAE0K4P3</accession>
<comment type="caution">
    <text evidence="1">The sequence shown here is derived from an EMBL/GenBank/DDBJ whole genome shotgun (WGS) entry which is preliminary data.</text>
</comment>
<dbReference type="AlphaFoldDB" id="A0AAE0K4P3"/>
<keyword evidence="2" id="KW-1185">Reference proteome</keyword>
<evidence type="ECO:0000313" key="2">
    <source>
        <dbReference type="Proteomes" id="UP001287356"/>
    </source>
</evidence>
<sequence>MCGDDQQSVSLVARELLKRFSGRFLVVFDDLDDPLIDMQRYLFTGLKESKETDARRRIVNELRGLPVAITTVGAALRKKDGIPAINSQAYLAWADEAKDILLDDPMFSNYPSVWKAFQFAFQRILQGTENQQYAVSMALFIASCEKASSLAEYIRLYRDFRNAARTRSAASSDPPAIRQLRFLETGIFDLAIRALAAVNMVTVNWMEATPNDAPYIEMHSLIGRWLKRTNHHKVLTYTGSKIWLLGFGMYGQLRISRVGISRFKPLLKEASKILVNDPETIQDNIARGLGEQIEYAVRNDALNSDYALKDVFLDTIDSHGCIPIAFSIEAPYQLSYVGHTDAFESIKADITARTESLLTEHLAQEAFRQFSSSSAIDSGSFIRTWSSRWESDVEEIIRRCLAEVFIKLQSVADTQHLATELPSPSTTAAVADAQSFSGYMRSLSNLSDSRNAFFAVLRRVMTAASEQYLESTSVLEELDSQKDTFRDICERAVRVGFGDRASSAFHSQLLSAEAGPNTIFAMLWELAWPARFLGDLGSLIAQKTFDAVSGDLKKAAKQGFSNVFESPCNGRSSSVEDLAYEIFSASAIGNLFPNWITSGWIDPLSDDEDSDDTELDYTSFLQESKRQIVSAMSGVYDGDSTNPDSQTERA</sequence>
<name>A0AAE0K4P3_9PEZI</name>
<reference evidence="1" key="2">
    <citation type="submission" date="2023-06" db="EMBL/GenBank/DDBJ databases">
        <authorList>
            <consortium name="Lawrence Berkeley National Laboratory"/>
            <person name="Haridas S."/>
            <person name="Hensen N."/>
            <person name="Bonometti L."/>
            <person name="Westerberg I."/>
            <person name="Brannstrom I.O."/>
            <person name="Guillou S."/>
            <person name="Cros-Aarteil S."/>
            <person name="Calhoun S."/>
            <person name="Kuo A."/>
            <person name="Mondo S."/>
            <person name="Pangilinan J."/>
            <person name="Riley R."/>
            <person name="Labutti K."/>
            <person name="Andreopoulos B."/>
            <person name="Lipzen A."/>
            <person name="Chen C."/>
            <person name="Yanf M."/>
            <person name="Daum C."/>
            <person name="Ng V."/>
            <person name="Clum A."/>
            <person name="Steindorff A."/>
            <person name="Ohm R."/>
            <person name="Martin F."/>
            <person name="Silar P."/>
            <person name="Natvig D."/>
            <person name="Lalanne C."/>
            <person name="Gautier V."/>
            <person name="Ament-Velasquez S.L."/>
            <person name="Kruys A."/>
            <person name="Hutchinson M.I."/>
            <person name="Powell A.J."/>
            <person name="Barry K."/>
            <person name="Miller A.N."/>
            <person name="Grigoriev I.V."/>
            <person name="Debuchy R."/>
            <person name="Gladieux P."/>
            <person name="Thoren M.H."/>
            <person name="Johannesson H."/>
        </authorList>
    </citation>
    <scope>NUCLEOTIDE SEQUENCE</scope>
    <source>
        <strain evidence="1">CBS 958.72</strain>
    </source>
</reference>